<dbReference type="RefSeq" id="WP_096763200.1">
    <property type="nucleotide sequence ID" value="NZ_CP104153.1"/>
</dbReference>
<dbReference type="InterPro" id="IPR007324">
    <property type="entry name" value="Sugar-bd_dom_put"/>
</dbReference>
<dbReference type="InterPro" id="IPR037171">
    <property type="entry name" value="NagB/RpiA_transferase-like"/>
</dbReference>
<dbReference type="GO" id="GO:0030246">
    <property type="term" value="F:carbohydrate binding"/>
    <property type="evidence" value="ECO:0007669"/>
    <property type="project" value="InterPro"/>
</dbReference>
<dbReference type="InterPro" id="IPR036388">
    <property type="entry name" value="WH-like_DNA-bd_sf"/>
</dbReference>
<reference evidence="6 7" key="1">
    <citation type="submission" date="2017-09" db="EMBL/GenBank/DDBJ databases">
        <title>Comparative genomics of rhizobia isolated from Phaseolus vulgaris in China.</title>
        <authorList>
            <person name="Tong W."/>
        </authorList>
    </citation>
    <scope>NUCLEOTIDE SEQUENCE [LARGE SCALE GENOMIC DNA]</scope>
    <source>
        <strain evidence="6 7">L101</strain>
    </source>
</reference>
<keyword evidence="3" id="KW-0238">DNA-binding</keyword>
<gene>
    <name evidence="6" type="ORF">CPT34_14675</name>
</gene>
<dbReference type="Gene3D" id="3.40.50.1360">
    <property type="match status" value="1"/>
</dbReference>
<evidence type="ECO:0000259" key="5">
    <source>
        <dbReference type="Pfam" id="PF04198"/>
    </source>
</evidence>
<evidence type="ECO:0000256" key="2">
    <source>
        <dbReference type="ARBA" id="ARBA00023015"/>
    </source>
</evidence>
<evidence type="ECO:0000256" key="3">
    <source>
        <dbReference type="ARBA" id="ARBA00023125"/>
    </source>
</evidence>
<keyword evidence="4" id="KW-0804">Transcription</keyword>
<name>A0A2A5KSY3_9HYPH</name>
<dbReference type="SUPFAM" id="SSF100950">
    <property type="entry name" value="NagB/RpiA/CoA transferase-like"/>
    <property type="match status" value="1"/>
</dbReference>
<accession>A0A2A5KSY3</accession>
<keyword evidence="2" id="KW-0805">Transcription regulation</keyword>
<organism evidence="6 7">
    <name type="scientific">Rhizobium sophoriradicis</name>
    <dbReference type="NCBI Taxonomy" id="1535245"/>
    <lineage>
        <taxon>Bacteria</taxon>
        <taxon>Pseudomonadati</taxon>
        <taxon>Pseudomonadota</taxon>
        <taxon>Alphaproteobacteria</taxon>
        <taxon>Hyphomicrobiales</taxon>
        <taxon>Rhizobiaceae</taxon>
        <taxon>Rhizobium/Agrobacterium group</taxon>
        <taxon>Rhizobium</taxon>
    </lineage>
</organism>
<dbReference type="GO" id="GO:0003677">
    <property type="term" value="F:DNA binding"/>
    <property type="evidence" value="ECO:0007669"/>
    <property type="project" value="UniProtKB-KW"/>
</dbReference>
<sequence>MSNQQLMVRASWLYHVEGLTQAQIAERMLLTRRRVNELLAAALDQGIVRISFNSPLAENVELEAELRNRFGLRDVVIVPTPVDKTQMPVVIGRAAAMFLERLIQASEPSSLGVGWGATLRETVQHMAPANAPGIKVRSMMGGLTRGSEINTFEIVRRFAKVLNAQCHYLAAPIYADDPGSRDTIVAQTVFQSLLREATAVDISILSVGDVSSESLQVRYGLPTGTDIGELTEAGAVGDLLGRYLDAEGREIDHRLNRQVISPELIDYRRVPNRLLASGGDHKRKILSACLTAGLATAIITDADSAVWLLGKQGPKSASVARDD</sequence>
<dbReference type="Gene3D" id="1.10.10.10">
    <property type="entry name" value="Winged helix-like DNA-binding domain superfamily/Winged helix DNA-binding domain"/>
    <property type="match status" value="1"/>
</dbReference>
<evidence type="ECO:0000313" key="6">
    <source>
        <dbReference type="EMBL" id="PCK80160.1"/>
    </source>
</evidence>
<dbReference type="AlphaFoldDB" id="A0A2A5KSY3"/>
<dbReference type="Pfam" id="PF04198">
    <property type="entry name" value="Sugar-bind"/>
    <property type="match status" value="1"/>
</dbReference>
<proteinExistence type="inferred from homology"/>
<dbReference type="Proteomes" id="UP000218807">
    <property type="component" value="Unassembled WGS sequence"/>
</dbReference>
<dbReference type="PANTHER" id="PTHR34294">
    <property type="entry name" value="TRANSCRIPTIONAL REGULATOR-RELATED"/>
    <property type="match status" value="1"/>
</dbReference>
<protein>
    <submittedName>
        <fullName evidence="6">RNA polymerase subunit sigma-70</fullName>
    </submittedName>
</protein>
<dbReference type="InterPro" id="IPR051054">
    <property type="entry name" value="SorC_transcr_regulators"/>
</dbReference>
<dbReference type="EMBL" id="NXDM01000013">
    <property type="protein sequence ID" value="PCK80160.1"/>
    <property type="molecule type" value="Genomic_DNA"/>
</dbReference>
<comment type="caution">
    <text evidence="6">The sequence shown here is derived from an EMBL/GenBank/DDBJ whole genome shotgun (WGS) entry which is preliminary data.</text>
</comment>
<feature type="domain" description="Sugar-binding" evidence="5">
    <location>
        <begin position="55"/>
        <end position="309"/>
    </location>
</feature>
<evidence type="ECO:0000256" key="1">
    <source>
        <dbReference type="ARBA" id="ARBA00010466"/>
    </source>
</evidence>
<keyword evidence="7" id="KW-1185">Reference proteome</keyword>
<evidence type="ECO:0000313" key="7">
    <source>
        <dbReference type="Proteomes" id="UP000218807"/>
    </source>
</evidence>
<dbReference type="PANTHER" id="PTHR34294:SF1">
    <property type="entry name" value="TRANSCRIPTIONAL REGULATOR LSRR"/>
    <property type="match status" value="1"/>
</dbReference>
<comment type="similarity">
    <text evidence="1">Belongs to the SorC transcriptional regulatory family.</text>
</comment>
<evidence type="ECO:0000256" key="4">
    <source>
        <dbReference type="ARBA" id="ARBA00023163"/>
    </source>
</evidence>